<dbReference type="Proteomes" id="UP000486602">
    <property type="component" value="Unassembled WGS sequence"/>
</dbReference>
<keyword evidence="1" id="KW-0812">Transmembrane</keyword>
<accession>A0A7K3WRV9</accession>
<sequence length="446" mass="50835">MNWITRFFRRIYIQIVNSIAFYPAIISVAFLLFSLFIMQIEYIPFVIELKKGLKPMLVQGLDNARLILGTVTGSIFSLMVFSFSMVMLVLNRASSTLSPRVIPGLITKKSHQVVLGMYLGTIIYCLILIVNIQSETAEYQIPTLGILLAMIFAITCLGMFVYFIDSISKSIQVDNVLERIFKKTLHQIRHSGMPEKPAEMPNTDGWFSIYATGSGYMKQIQLKSLAKICRLQDITVKITENPGFFFVSGYPMVKVSKEIDVETADSIRSCFIFYIEEHVADHYLFGFKQISEIAVKALSPGINDPATAIKSLDMLSILFIEKMALNEKNYITDDDGKLLIFFREPTLEELLFINLTPIREYGKSDATIMLKILESLKNLAYADRDKQEYQNLLTKYMQSMIFSAEKYIANDLDLEQIDALIDRINYLLGKEYSVGREALKADVSHR</sequence>
<evidence type="ECO:0000313" key="2">
    <source>
        <dbReference type="EMBL" id="NEN24409.1"/>
    </source>
</evidence>
<reference evidence="2 3" key="1">
    <citation type="submission" date="2020-02" db="EMBL/GenBank/DDBJ databases">
        <title>Out from the shadows clarifying the taxonomy of the family Cryomorphaceae and related taxa by utilizing the GTDB taxonomic framework.</title>
        <authorList>
            <person name="Bowman J.P."/>
        </authorList>
    </citation>
    <scope>NUCLEOTIDE SEQUENCE [LARGE SCALE GENOMIC DNA]</scope>
    <source>
        <strain evidence="2 3">QSSC 1-22</strain>
    </source>
</reference>
<keyword evidence="1" id="KW-1133">Transmembrane helix</keyword>
<dbReference type="Pfam" id="PF10011">
    <property type="entry name" value="DUF2254"/>
    <property type="match status" value="1"/>
</dbReference>
<protein>
    <submittedName>
        <fullName evidence="2">DUF2254 domain-containing protein</fullName>
    </submittedName>
</protein>
<gene>
    <name evidence="2" type="ORF">G3O08_12935</name>
</gene>
<feature type="transmembrane region" description="Helical" evidence="1">
    <location>
        <begin position="21"/>
        <end position="47"/>
    </location>
</feature>
<keyword evidence="1" id="KW-0472">Membrane</keyword>
<evidence type="ECO:0000313" key="3">
    <source>
        <dbReference type="Proteomes" id="UP000486602"/>
    </source>
</evidence>
<keyword evidence="3" id="KW-1185">Reference proteome</keyword>
<proteinExistence type="predicted"/>
<feature type="transmembrane region" description="Helical" evidence="1">
    <location>
        <begin position="111"/>
        <end position="132"/>
    </location>
</feature>
<dbReference type="InterPro" id="IPR018723">
    <property type="entry name" value="DUF2254_membrane"/>
</dbReference>
<name>A0A7K3WRV9_9FLAO</name>
<comment type="caution">
    <text evidence="2">The sequence shown here is derived from an EMBL/GenBank/DDBJ whole genome shotgun (WGS) entry which is preliminary data.</text>
</comment>
<dbReference type="RefSeq" id="WP_163285801.1">
    <property type="nucleotide sequence ID" value="NZ_JAAGVY010000025.1"/>
</dbReference>
<dbReference type="AlphaFoldDB" id="A0A7K3WRV9"/>
<organism evidence="2 3">
    <name type="scientific">Cryomorpha ignava</name>
    <dbReference type="NCBI Taxonomy" id="101383"/>
    <lineage>
        <taxon>Bacteria</taxon>
        <taxon>Pseudomonadati</taxon>
        <taxon>Bacteroidota</taxon>
        <taxon>Flavobacteriia</taxon>
        <taxon>Flavobacteriales</taxon>
        <taxon>Cryomorphaceae</taxon>
        <taxon>Cryomorpha</taxon>
    </lineage>
</organism>
<evidence type="ECO:0000256" key="1">
    <source>
        <dbReference type="SAM" id="Phobius"/>
    </source>
</evidence>
<feature type="transmembrane region" description="Helical" evidence="1">
    <location>
        <begin position="67"/>
        <end position="90"/>
    </location>
</feature>
<dbReference type="EMBL" id="JAAGVY010000025">
    <property type="protein sequence ID" value="NEN24409.1"/>
    <property type="molecule type" value="Genomic_DNA"/>
</dbReference>
<feature type="transmembrane region" description="Helical" evidence="1">
    <location>
        <begin position="144"/>
        <end position="164"/>
    </location>
</feature>